<keyword evidence="1" id="KW-0472">Membrane</keyword>
<evidence type="ECO:0000256" key="1">
    <source>
        <dbReference type="SAM" id="Phobius"/>
    </source>
</evidence>
<feature type="transmembrane region" description="Helical" evidence="1">
    <location>
        <begin position="122"/>
        <end position="145"/>
    </location>
</feature>
<feature type="transmembrane region" description="Helical" evidence="1">
    <location>
        <begin position="20"/>
        <end position="38"/>
    </location>
</feature>
<feature type="transmembrane region" description="Helical" evidence="1">
    <location>
        <begin position="58"/>
        <end position="77"/>
    </location>
</feature>
<dbReference type="Proteomes" id="UP000264492">
    <property type="component" value="Unassembled WGS sequence"/>
</dbReference>
<keyword evidence="1" id="KW-0812">Transmembrane</keyword>
<evidence type="ECO:0000313" key="3">
    <source>
        <dbReference type="Proteomes" id="UP000264492"/>
    </source>
</evidence>
<dbReference type="AlphaFoldDB" id="A0A371K3G1"/>
<keyword evidence="3" id="KW-1185">Reference proteome</keyword>
<name>A0A371K3G1_9GAMM</name>
<proteinExistence type="predicted"/>
<organism evidence="2 3">
    <name type="scientific">Lysobacter silvisoli</name>
    <dbReference type="NCBI Taxonomy" id="2293254"/>
    <lineage>
        <taxon>Bacteria</taxon>
        <taxon>Pseudomonadati</taxon>
        <taxon>Pseudomonadota</taxon>
        <taxon>Gammaproteobacteria</taxon>
        <taxon>Lysobacterales</taxon>
        <taxon>Lysobacteraceae</taxon>
        <taxon>Lysobacter</taxon>
    </lineage>
</organism>
<protein>
    <submittedName>
        <fullName evidence="2">Uncharacterized protein</fullName>
    </submittedName>
</protein>
<dbReference type="OrthoDB" id="6025865at2"/>
<comment type="caution">
    <text evidence="2">The sequence shown here is derived from an EMBL/GenBank/DDBJ whole genome shotgun (WGS) entry which is preliminary data.</text>
</comment>
<keyword evidence="1" id="KW-1133">Transmembrane helix</keyword>
<dbReference type="RefSeq" id="WP_115857900.1">
    <property type="nucleotide sequence ID" value="NZ_QTSU01000001.1"/>
</dbReference>
<evidence type="ECO:0000313" key="2">
    <source>
        <dbReference type="EMBL" id="RDZ28461.1"/>
    </source>
</evidence>
<gene>
    <name evidence="2" type="ORF">DX914_04835</name>
</gene>
<reference evidence="2 3" key="1">
    <citation type="submission" date="2018-08" db="EMBL/GenBank/DDBJ databases">
        <title>Lysobacter sp. zong2l5, whole genome shotgun sequence.</title>
        <authorList>
            <person name="Zhang X."/>
            <person name="Feng G."/>
            <person name="Zhu H."/>
        </authorList>
    </citation>
    <scope>NUCLEOTIDE SEQUENCE [LARGE SCALE GENOMIC DNA]</scope>
    <source>
        <strain evidence="3">zong2l5</strain>
    </source>
</reference>
<dbReference type="EMBL" id="QTSU01000001">
    <property type="protein sequence ID" value="RDZ28461.1"/>
    <property type="molecule type" value="Genomic_DNA"/>
</dbReference>
<sequence length="146" mass="16270">MREIEIHPADLAYRRRSLRIIAAIAVLSALALWQLDGWLAQVVQQLASDADAQRTRRWLRGLLSALALLPTVPLWLLGRSLGRLAAAAQAKRRFPPQHWRTLRDVRVLRGPVALRWIARVRLLGRAAMAAAAVCAAAAAALWWTYA</sequence>
<accession>A0A371K3G1</accession>